<dbReference type="PANTHER" id="PTHR35848">
    <property type="entry name" value="OXALATE-BINDING PROTEIN"/>
    <property type="match status" value="1"/>
</dbReference>
<evidence type="ECO:0000259" key="2">
    <source>
        <dbReference type="Pfam" id="PF07883"/>
    </source>
</evidence>
<dbReference type="AlphaFoldDB" id="A0A419V478"/>
<reference evidence="3 4" key="1">
    <citation type="submission" date="2018-09" db="EMBL/GenBank/DDBJ databases">
        <title>Genomic Encyclopedia of Archaeal and Bacterial Type Strains, Phase II (KMG-II): from individual species to whole genera.</title>
        <authorList>
            <person name="Goeker M."/>
        </authorList>
    </citation>
    <scope>NUCLEOTIDE SEQUENCE [LARGE SCALE GENOMIC DNA]</scope>
    <source>
        <strain evidence="3 4">DSM 17008</strain>
    </source>
</reference>
<keyword evidence="1" id="KW-0479">Metal-binding</keyword>
<dbReference type="RefSeq" id="WP_120192810.1">
    <property type="nucleotide sequence ID" value="NZ_RAPK01000008.1"/>
</dbReference>
<dbReference type="OrthoDB" id="9804028at2"/>
<dbReference type="InterPro" id="IPR011051">
    <property type="entry name" value="RmlC_Cupin_sf"/>
</dbReference>
<evidence type="ECO:0000256" key="1">
    <source>
        <dbReference type="ARBA" id="ARBA00022723"/>
    </source>
</evidence>
<dbReference type="EMBL" id="RAPK01000008">
    <property type="protein sequence ID" value="RKD73329.1"/>
    <property type="molecule type" value="Genomic_DNA"/>
</dbReference>
<proteinExistence type="predicted"/>
<dbReference type="Proteomes" id="UP000285120">
    <property type="component" value="Unassembled WGS sequence"/>
</dbReference>
<dbReference type="PANTHER" id="PTHR35848:SF6">
    <property type="entry name" value="CUPIN TYPE-2 DOMAIN-CONTAINING PROTEIN"/>
    <property type="match status" value="1"/>
</dbReference>
<evidence type="ECO:0000313" key="3">
    <source>
        <dbReference type="EMBL" id="RKD73329.1"/>
    </source>
</evidence>
<comment type="caution">
    <text evidence="3">The sequence shown here is derived from an EMBL/GenBank/DDBJ whole genome shotgun (WGS) entry which is preliminary data.</text>
</comment>
<protein>
    <submittedName>
        <fullName evidence="3">Cupin domain-containing protein</fullName>
    </submittedName>
</protein>
<dbReference type="InterPro" id="IPR014710">
    <property type="entry name" value="RmlC-like_jellyroll"/>
</dbReference>
<evidence type="ECO:0000313" key="4">
    <source>
        <dbReference type="Proteomes" id="UP000285120"/>
    </source>
</evidence>
<dbReference type="SUPFAM" id="SSF51182">
    <property type="entry name" value="RmlC-like cupins"/>
    <property type="match status" value="1"/>
</dbReference>
<sequence>MPEKKQGTNYTAAYPGKWEDLKDYKIEGRVKTRGKLFLNELLGLTSMEASLSSFPPHTSIPFHHKHVENEELYIFVKGSGQFQVDDEIFDIEEGTVVRVAPEGARTLRNNSDEVLYYICVQAKDHSLNQKTNDDGVLVEKPVEWE</sequence>
<dbReference type="Gene3D" id="2.60.120.10">
    <property type="entry name" value="Jelly Rolls"/>
    <property type="match status" value="1"/>
</dbReference>
<dbReference type="Pfam" id="PF07883">
    <property type="entry name" value="Cupin_2"/>
    <property type="match status" value="1"/>
</dbReference>
<organism evidence="3 4">
    <name type="scientific">Sinobaca qinghaiensis</name>
    <dbReference type="NCBI Taxonomy" id="342944"/>
    <lineage>
        <taxon>Bacteria</taxon>
        <taxon>Bacillati</taxon>
        <taxon>Bacillota</taxon>
        <taxon>Bacilli</taxon>
        <taxon>Bacillales</taxon>
        <taxon>Sporolactobacillaceae</taxon>
        <taxon>Sinobaca</taxon>
    </lineage>
</organism>
<accession>A0A419V478</accession>
<name>A0A419V478_9BACL</name>
<dbReference type="InterPro" id="IPR013096">
    <property type="entry name" value="Cupin_2"/>
</dbReference>
<feature type="domain" description="Cupin type-2" evidence="2">
    <location>
        <begin position="52"/>
        <end position="120"/>
    </location>
</feature>
<dbReference type="InterPro" id="IPR051610">
    <property type="entry name" value="GPI/OXD"/>
</dbReference>
<dbReference type="CDD" id="cd06985">
    <property type="entry name" value="cupin_BF4112"/>
    <property type="match status" value="1"/>
</dbReference>
<gene>
    <name evidence="3" type="ORF">ATL39_1621</name>
</gene>
<dbReference type="GO" id="GO:0046872">
    <property type="term" value="F:metal ion binding"/>
    <property type="evidence" value="ECO:0007669"/>
    <property type="project" value="UniProtKB-KW"/>
</dbReference>
<keyword evidence="4" id="KW-1185">Reference proteome</keyword>